<proteinExistence type="predicted"/>
<keyword evidence="1" id="KW-1133">Transmembrane helix</keyword>
<organism evidence="2 3">
    <name type="scientific">Cymbomonas tetramitiformis</name>
    <dbReference type="NCBI Taxonomy" id="36881"/>
    <lineage>
        <taxon>Eukaryota</taxon>
        <taxon>Viridiplantae</taxon>
        <taxon>Chlorophyta</taxon>
        <taxon>Pyramimonadophyceae</taxon>
        <taxon>Pyramimonadales</taxon>
        <taxon>Pyramimonadaceae</taxon>
        <taxon>Cymbomonas</taxon>
    </lineage>
</organism>
<evidence type="ECO:0000256" key="1">
    <source>
        <dbReference type="SAM" id="Phobius"/>
    </source>
</evidence>
<reference evidence="2 3" key="1">
    <citation type="journal article" date="2015" name="Genome Biol. Evol.">
        <title>Comparative Genomics of a Bacterivorous Green Alga Reveals Evolutionary Causalities and Consequences of Phago-Mixotrophic Mode of Nutrition.</title>
        <authorList>
            <person name="Burns J.A."/>
            <person name="Paasch A."/>
            <person name="Narechania A."/>
            <person name="Kim E."/>
        </authorList>
    </citation>
    <scope>NUCLEOTIDE SEQUENCE [LARGE SCALE GENOMIC DNA]</scope>
    <source>
        <strain evidence="2 3">PLY_AMNH</strain>
    </source>
</reference>
<feature type="transmembrane region" description="Helical" evidence="1">
    <location>
        <begin position="194"/>
        <end position="217"/>
    </location>
</feature>
<feature type="transmembrane region" description="Helical" evidence="1">
    <location>
        <begin position="226"/>
        <end position="243"/>
    </location>
</feature>
<keyword evidence="3" id="KW-1185">Reference proteome</keyword>
<keyword evidence="1" id="KW-0472">Membrane</keyword>
<evidence type="ECO:0000313" key="3">
    <source>
        <dbReference type="Proteomes" id="UP001190700"/>
    </source>
</evidence>
<dbReference type="EMBL" id="LGRX02006218">
    <property type="protein sequence ID" value="KAK3277194.1"/>
    <property type="molecule type" value="Genomic_DNA"/>
</dbReference>
<protein>
    <submittedName>
        <fullName evidence="2">Uncharacterized protein</fullName>
    </submittedName>
</protein>
<name>A0AAE0GFL3_9CHLO</name>
<feature type="transmembrane region" description="Helical" evidence="1">
    <location>
        <begin position="134"/>
        <end position="154"/>
    </location>
</feature>
<comment type="caution">
    <text evidence="2">The sequence shown here is derived from an EMBL/GenBank/DDBJ whole genome shotgun (WGS) entry which is preliminary data.</text>
</comment>
<keyword evidence="1" id="KW-0812">Transmembrane</keyword>
<dbReference type="AlphaFoldDB" id="A0AAE0GFL3"/>
<accession>A0AAE0GFL3</accession>
<feature type="transmembrane region" description="Helical" evidence="1">
    <location>
        <begin position="161"/>
        <end position="182"/>
    </location>
</feature>
<dbReference type="Proteomes" id="UP001190700">
    <property type="component" value="Unassembled WGS sequence"/>
</dbReference>
<evidence type="ECO:0000313" key="2">
    <source>
        <dbReference type="EMBL" id="KAK3277194.1"/>
    </source>
</evidence>
<sequence length="245" mass="25713">MAFRLAITNVAVKLEPALVFRSKITERCYLRQAPCSFSCSAAPRYRKLTQGRPHCSKREEVAASIPAPHKARFARLNSRSSQLSGAQIRRMHSKPVGVKRVTTTNMSVSILDAIVQPFLYAAIQLVGNVGNATLIAYATGFVTVTGLGIYAYGLANIPSQAIGMVGSLASFCLGSFLANGQLGTTPKGGFAPDFGVIGLILGVVAALMIGVLVGIVFPPGSRAEKVAFIVAAVLAINLGYTLGSV</sequence>
<gene>
    <name evidence="2" type="ORF">CYMTET_14784</name>
</gene>